<dbReference type="InterPro" id="IPR003660">
    <property type="entry name" value="HAMP_dom"/>
</dbReference>
<dbReference type="SMART" id="SM00283">
    <property type="entry name" value="MA"/>
    <property type="match status" value="1"/>
</dbReference>
<dbReference type="InterPro" id="IPR004089">
    <property type="entry name" value="MCPsignal_dom"/>
</dbReference>
<accession>A0ABY5ZMH8</accession>
<reference evidence="6" key="1">
    <citation type="journal article" date="2022" name="Environ. Microbiol.">
        <title>Geoalkalibacter halelectricus SAP #1 sp. nov. possessing extracellular electron transfer and mineral#reducing capabilities from a haloalkaline environment.</title>
        <authorList>
            <person name="Yadav S."/>
            <person name="Singh R."/>
            <person name="Sundharam S.S."/>
            <person name="Chaudhary S."/>
            <person name="Krishnamurthi S."/>
            <person name="Patil S.A."/>
        </authorList>
    </citation>
    <scope>NUCLEOTIDE SEQUENCE</scope>
    <source>
        <strain evidence="6">SAP-1</strain>
    </source>
</reference>
<evidence type="ECO:0000313" key="6">
    <source>
        <dbReference type="EMBL" id="UWZ80340.1"/>
    </source>
</evidence>
<organism evidence="6 7">
    <name type="scientific">Geoalkalibacter halelectricus</name>
    <dbReference type="NCBI Taxonomy" id="2847045"/>
    <lineage>
        <taxon>Bacteria</taxon>
        <taxon>Pseudomonadati</taxon>
        <taxon>Thermodesulfobacteriota</taxon>
        <taxon>Desulfuromonadia</taxon>
        <taxon>Desulfuromonadales</taxon>
        <taxon>Geoalkalibacteraceae</taxon>
        <taxon>Geoalkalibacter</taxon>
    </lineage>
</organism>
<evidence type="ECO:0000256" key="3">
    <source>
        <dbReference type="PROSITE-ProRule" id="PRU00284"/>
    </source>
</evidence>
<evidence type="ECO:0000256" key="1">
    <source>
        <dbReference type="ARBA" id="ARBA00023224"/>
    </source>
</evidence>
<evidence type="ECO:0000259" key="4">
    <source>
        <dbReference type="PROSITE" id="PS50111"/>
    </source>
</evidence>
<proteinExistence type="inferred from homology"/>
<dbReference type="RefSeq" id="WP_260748697.1">
    <property type="nucleotide sequence ID" value="NZ_CP092109.1"/>
</dbReference>
<dbReference type="Pfam" id="PF00672">
    <property type="entry name" value="HAMP"/>
    <property type="match status" value="1"/>
</dbReference>
<dbReference type="Gene3D" id="6.10.340.10">
    <property type="match status" value="1"/>
</dbReference>
<dbReference type="Proteomes" id="UP001060414">
    <property type="component" value="Chromosome"/>
</dbReference>
<dbReference type="PROSITE" id="PS50885">
    <property type="entry name" value="HAMP"/>
    <property type="match status" value="1"/>
</dbReference>
<dbReference type="PANTHER" id="PTHR32089:SF112">
    <property type="entry name" value="LYSOZYME-LIKE PROTEIN-RELATED"/>
    <property type="match status" value="1"/>
</dbReference>
<dbReference type="InterPro" id="IPR004090">
    <property type="entry name" value="Chemotax_Me-accpt_rcpt"/>
</dbReference>
<evidence type="ECO:0000313" key="7">
    <source>
        <dbReference type="Proteomes" id="UP001060414"/>
    </source>
</evidence>
<evidence type="ECO:0000259" key="5">
    <source>
        <dbReference type="PROSITE" id="PS50885"/>
    </source>
</evidence>
<dbReference type="SMART" id="SM00304">
    <property type="entry name" value="HAMP"/>
    <property type="match status" value="1"/>
</dbReference>
<dbReference type="EMBL" id="CP092109">
    <property type="protein sequence ID" value="UWZ80340.1"/>
    <property type="molecule type" value="Genomic_DNA"/>
</dbReference>
<gene>
    <name evidence="6" type="ORF">L9S41_02795</name>
</gene>
<dbReference type="SUPFAM" id="SSF58104">
    <property type="entry name" value="Methyl-accepting chemotaxis protein (MCP) signaling domain"/>
    <property type="match status" value="1"/>
</dbReference>
<feature type="domain" description="Methyl-accepting transducer" evidence="4">
    <location>
        <begin position="321"/>
        <end position="557"/>
    </location>
</feature>
<keyword evidence="7" id="KW-1185">Reference proteome</keyword>
<dbReference type="Gene3D" id="1.10.287.950">
    <property type="entry name" value="Methyl-accepting chemotaxis protein"/>
    <property type="match status" value="1"/>
</dbReference>
<evidence type="ECO:0000256" key="2">
    <source>
        <dbReference type="ARBA" id="ARBA00029447"/>
    </source>
</evidence>
<dbReference type="PANTHER" id="PTHR32089">
    <property type="entry name" value="METHYL-ACCEPTING CHEMOTAXIS PROTEIN MCPB"/>
    <property type="match status" value="1"/>
</dbReference>
<dbReference type="PROSITE" id="PS50111">
    <property type="entry name" value="CHEMOTAXIS_TRANSDUC_2"/>
    <property type="match status" value="1"/>
</dbReference>
<dbReference type="PRINTS" id="PR00260">
    <property type="entry name" value="CHEMTRNSDUCR"/>
</dbReference>
<comment type="similarity">
    <text evidence="2">Belongs to the methyl-accepting chemotaxis (MCP) protein family.</text>
</comment>
<feature type="domain" description="HAMP" evidence="5">
    <location>
        <begin position="253"/>
        <end position="305"/>
    </location>
</feature>
<sequence length="591" mass="64523">MFSWIRKSISLKITFSLVVVLALLATLFTAIVVHQRGEVLREESLTKARTFALVGARAVEQILEEALANGRFTRAEIFDTDYQRITAGPLSRAPVAKFTTAYDAFLDKRLPAIIDSFIEEDAAVVFAIPVDRNGYLPTHNSRYAQPLIGDAARDLQANRTKQMFNDPVGLRAARYDGGDGKGVLHQVYERDTGEILWDISVPIFVRGDHWGAFRLGYSIEETQQLVTELRNHVSLLMLGLLLVASLTIFFVVRHLTQPLKALTLSAERIARGEAQEPIGIRSQDEIGSLAEAFNHMTQVILRNLQGEIDRSARLIHNVKEAVLQLSSASNEIMAITSQQSSGASQQAAAVHEATSTAEEFAATARQVAENAKRVEALAEEAVKAGNQGKTAVDDAGEGMDLLRIQVQQIAEAMLELGENSQKIGGIVDLIDEISDQTNLLALNAAIEAAGAGEAGRRFSIVANEVKRLADRTAEATRQINGLIEQIQKSTNATIVQTEEGTKKLDNANQRVGRIAQSLDQIIATIDETTTAARDIKVSTQHQFSASEQMTETISEVRDVAAQVATSAEETAHSIAELNDLAERLKQLVEEP</sequence>
<dbReference type="Pfam" id="PF00015">
    <property type="entry name" value="MCPsignal"/>
    <property type="match status" value="1"/>
</dbReference>
<keyword evidence="1 3" id="KW-0807">Transducer</keyword>
<name>A0ABY5ZMH8_9BACT</name>
<protein>
    <submittedName>
        <fullName evidence="6">Methyl-accepting chemotaxis protein</fullName>
    </submittedName>
</protein>
<dbReference type="CDD" id="cd06225">
    <property type="entry name" value="HAMP"/>
    <property type="match status" value="1"/>
</dbReference>